<dbReference type="eggNOG" id="COG0840">
    <property type="taxonomic scope" value="Bacteria"/>
</dbReference>
<gene>
    <name evidence="7" type="ordered locus">CA_C2745</name>
</gene>
<dbReference type="KEGG" id="cac:CA_C2745"/>
<dbReference type="Proteomes" id="UP000000814">
    <property type="component" value="Chromosome"/>
</dbReference>
<sequence>MREEINYNFQTVHLINVVIISAILFLSIVLAFINGLETNQLAIIICTALPMEVITILIYKFNTTTDLKAICYSILIFSSAYLLTFFNSKLSLAFFIYFFISITTISMYFKQKLILIHGLLLNLAWIMLYVISPEELGYPSNISLFTAILVLINITIYLMYIKIRWTNNFTKSLEEKELENEKLLKDLNSSMDVIPESSTVVNKNLKNFNMNLTFLKKSSNEMTEAVNETKHGMSENIEKGSNEINEMCTKVQIVKDSVDSSFNAVTKLKENSRRITKFLMTIKNIADQTNLLSINANIATARAGKSGREFSVVANEIAKLANNSSEMVENINEIIEDIDIITRETFYKIKEGNTAAKESLTIVYEVLNKFNFIANSFNVNKFNILDETQMIKNITSTFKEIENEMDFISSISEEHAAASEEILSNIEEQNENIKQILNAMYELKLIVERLMKVIK</sequence>
<dbReference type="PROSITE" id="PS50111">
    <property type="entry name" value="CHEMOTAXIS_TRANSDUC_2"/>
    <property type="match status" value="1"/>
</dbReference>
<dbReference type="GO" id="GO:0007165">
    <property type="term" value="P:signal transduction"/>
    <property type="evidence" value="ECO:0007669"/>
    <property type="project" value="UniProtKB-KW"/>
</dbReference>
<dbReference type="PATRIC" id="fig|272562.8.peg.2933"/>
<proteinExistence type="inferred from homology"/>
<keyword evidence="5" id="KW-0812">Transmembrane</keyword>
<dbReference type="Gene3D" id="1.10.287.950">
    <property type="entry name" value="Methyl-accepting chemotaxis protein"/>
    <property type="match status" value="1"/>
</dbReference>
<evidence type="ECO:0000313" key="7">
    <source>
        <dbReference type="EMBL" id="AAK80691.1"/>
    </source>
</evidence>
<dbReference type="GO" id="GO:0004888">
    <property type="term" value="F:transmembrane signaling receptor activity"/>
    <property type="evidence" value="ECO:0007669"/>
    <property type="project" value="InterPro"/>
</dbReference>
<dbReference type="HOGENOM" id="CLU_000445_107_18_9"/>
<keyword evidence="5" id="KW-1133">Transmembrane helix</keyword>
<dbReference type="EMBL" id="AE001437">
    <property type="protein sequence ID" value="AAK80691.1"/>
    <property type="molecule type" value="Genomic_DNA"/>
</dbReference>
<keyword evidence="5" id="KW-0472">Membrane</keyword>
<evidence type="ECO:0000256" key="4">
    <source>
        <dbReference type="SAM" id="Coils"/>
    </source>
</evidence>
<feature type="transmembrane region" description="Helical" evidence="5">
    <location>
        <begin position="41"/>
        <end position="62"/>
    </location>
</feature>
<dbReference type="InterPro" id="IPR004089">
    <property type="entry name" value="MCPsignal_dom"/>
</dbReference>
<comment type="similarity">
    <text evidence="2">Belongs to the methyl-accepting chemotaxis (MCP) protein family.</text>
</comment>
<dbReference type="RefSeq" id="WP_010966032.1">
    <property type="nucleotide sequence ID" value="NC_003030.1"/>
</dbReference>
<evidence type="ECO:0000256" key="1">
    <source>
        <dbReference type="ARBA" id="ARBA00023224"/>
    </source>
</evidence>
<dbReference type="InterPro" id="IPR004090">
    <property type="entry name" value="Chemotax_Me-accpt_rcpt"/>
</dbReference>
<evidence type="ECO:0000256" key="2">
    <source>
        <dbReference type="ARBA" id="ARBA00029447"/>
    </source>
</evidence>
<organism evidence="7 8">
    <name type="scientific">Clostridium acetobutylicum (strain ATCC 824 / DSM 792 / JCM 1419 / IAM 19013 / LMG 5710 / NBRC 13948 / NRRL B-527 / VKM B-1787 / 2291 / W)</name>
    <dbReference type="NCBI Taxonomy" id="272562"/>
    <lineage>
        <taxon>Bacteria</taxon>
        <taxon>Bacillati</taxon>
        <taxon>Bacillota</taxon>
        <taxon>Clostridia</taxon>
        <taxon>Eubacteriales</taxon>
        <taxon>Clostridiaceae</taxon>
        <taxon>Clostridium</taxon>
    </lineage>
</organism>
<feature type="transmembrane region" description="Helical" evidence="5">
    <location>
        <begin position="114"/>
        <end position="132"/>
    </location>
</feature>
<dbReference type="Pfam" id="PF00015">
    <property type="entry name" value="MCPsignal"/>
    <property type="match status" value="1"/>
</dbReference>
<dbReference type="AlphaFoldDB" id="Q97FJ2"/>
<evidence type="ECO:0000259" key="6">
    <source>
        <dbReference type="PROSITE" id="PS50111"/>
    </source>
</evidence>
<feature type="transmembrane region" description="Helical" evidence="5">
    <location>
        <begin position="92"/>
        <end position="109"/>
    </location>
</feature>
<keyword evidence="1 3" id="KW-0807">Transducer</keyword>
<name>Q97FJ2_CLOAB</name>
<feature type="transmembrane region" description="Helical" evidence="5">
    <location>
        <begin position="12"/>
        <end position="35"/>
    </location>
</feature>
<evidence type="ECO:0000256" key="3">
    <source>
        <dbReference type="PROSITE-ProRule" id="PRU00284"/>
    </source>
</evidence>
<dbReference type="PRINTS" id="PR00260">
    <property type="entry name" value="CHEMTRNSDUCR"/>
</dbReference>
<feature type="transmembrane region" description="Helical" evidence="5">
    <location>
        <begin position="138"/>
        <end position="161"/>
    </location>
</feature>
<dbReference type="PIR" id="H97237">
    <property type="entry name" value="H97237"/>
</dbReference>
<dbReference type="GO" id="GO:0006935">
    <property type="term" value="P:chemotaxis"/>
    <property type="evidence" value="ECO:0007669"/>
    <property type="project" value="InterPro"/>
</dbReference>
<dbReference type="SMART" id="SM00283">
    <property type="entry name" value="MA"/>
    <property type="match status" value="1"/>
</dbReference>
<dbReference type="GeneID" id="44999233"/>
<reference evidence="7 8" key="1">
    <citation type="journal article" date="2001" name="J. Bacteriol.">
        <title>Genome sequence and comparative analysis of the solvent-producing bacterium Clostridium acetobutylicum.</title>
        <authorList>
            <person name="Nolling J."/>
            <person name="Breton G."/>
            <person name="Omelchenko M.V."/>
            <person name="Makarova K.S."/>
            <person name="Zeng Q."/>
            <person name="Gibson R."/>
            <person name="Lee H.M."/>
            <person name="Dubois J."/>
            <person name="Qiu D."/>
            <person name="Hitti J."/>
            <person name="Wolf Y.I."/>
            <person name="Tatusov R.L."/>
            <person name="Sabathe F."/>
            <person name="Doucette-Stamm L."/>
            <person name="Soucaille P."/>
            <person name="Daly M.J."/>
            <person name="Bennett G.N."/>
            <person name="Koonin E.V."/>
            <person name="Smith D.R."/>
        </authorList>
    </citation>
    <scope>NUCLEOTIDE SEQUENCE [LARGE SCALE GENOMIC DNA]</scope>
    <source>
        <strain evidence="8">ATCC 824 / DSM 792 / JCM 1419 / LMG 5710 / VKM B-1787</strain>
    </source>
</reference>
<dbReference type="OrthoDB" id="2542987at2"/>
<dbReference type="SUPFAM" id="SSF58104">
    <property type="entry name" value="Methyl-accepting chemotaxis protein (MCP) signaling domain"/>
    <property type="match status" value="1"/>
</dbReference>
<dbReference type="GO" id="GO:0016020">
    <property type="term" value="C:membrane"/>
    <property type="evidence" value="ECO:0007669"/>
    <property type="project" value="InterPro"/>
</dbReference>
<evidence type="ECO:0000256" key="5">
    <source>
        <dbReference type="SAM" id="Phobius"/>
    </source>
</evidence>
<accession>Q97FJ2</accession>
<evidence type="ECO:0000313" key="8">
    <source>
        <dbReference type="Proteomes" id="UP000000814"/>
    </source>
</evidence>
<dbReference type="PANTHER" id="PTHR32089:SF112">
    <property type="entry name" value="LYSOZYME-LIKE PROTEIN-RELATED"/>
    <property type="match status" value="1"/>
</dbReference>
<feature type="transmembrane region" description="Helical" evidence="5">
    <location>
        <begin position="69"/>
        <end position="86"/>
    </location>
</feature>
<feature type="coiled-coil region" evidence="4">
    <location>
        <begin position="416"/>
        <end position="443"/>
    </location>
</feature>
<dbReference type="PANTHER" id="PTHR32089">
    <property type="entry name" value="METHYL-ACCEPTING CHEMOTAXIS PROTEIN MCPB"/>
    <property type="match status" value="1"/>
</dbReference>
<keyword evidence="4" id="KW-0175">Coiled coil</keyword>
<keyword evidence="8" id="KW-1185">Reference proteome</keyword>
<protein>
    <submittedName>
        <fullName evidence="7">Membrane associated methyl-accepting chemotaxis protein</fullName>
    </submittedName>
</protein>
<feature type="domain" description="Methyl-accepting transducer" evidence="6">
    <location>
        <begin position="234"/>
        <end position="430"/>
    </location>
</feature>
<dbReference type="STRING" id="272562.CA_C2745"/>